<dbReference type="Proteomes" id="UP001469365">
    <property type="component" value="Unassembled WGS sequence"/>
</dbReference>
<dbReference type="EMBL" id="JBBPCC010000020">
    <property type="protein sequence ID" value="MEK8131384.1"/>
    <property type="molecule type" value="Genomic_DNA"/>
</dbReference>
<name>A0ABU9DRP7_9BACL</name>
<protein>
    <submittedName>
        <fullName evidence="2">NAD(P)-dependent oxidoreductase</fullName>
    </submittedName>
</protein>
<dbReference type="RefSeq" id="WP_341418515.1">
    <property type="nucleotide sequence ID" value="NZ_JBBPCC010000020.1"/>
</dbReference>
<accession>A0ABU9DRP7</accession>
<proteinExistence type="predicted"/>
<dbReference type="SUPFAM" id="SSF51735">
    <property type="entry name" value="NAD(P)-binding Rossmann-fold domains"/>
    <property type="match status" value="1"/>
</dbReference>
<gene>
    <name evidence="2" type="ORF">WMW72_26085</name>
</gene>
<dbReference type="PANTHER" id="PTHR48079:SF6">
    <property type="entry name" value="NAD(P)-BINDING DOMAIN-CONTAINING PROTEIN-RELATED"/>
    <property type="match status" value="1"/>
</dbReference>
<organism evidence="2 3">
    <name type="scientific">Paenibacillus filicis</name>
    <dbReference type="NCBI Taxonomy" id="669464"/>
    <lineage>
        <taxon>Bacteria</taxon>
        <taxon>Bacillati</taxon>
        <taxon>Bacillota</taxon>
        <taxon>Bacilli</taxon>
        <taxon>Bacillales</taxon>
        <taxon>Paenibacillaceae</taxon>
        <taxon>Paenibacillus</taxon>
    </lineage>
</organism>
<dbReference type="InterPro" id="IPR051783">
    <property type="entry name" value="NAD(P)-dependent_oxidoreduct"/>
</dbReference>
<dbReference type="PANTHER" id="PTHR48079">
    <property type="entry name" value="PROTEIN YEEZ"/>
    <property type="match status" value="1"/>
</dbReference>
<dbReference type="Gene3D" id="3.40.50.720">
    <property type="entry name" value="NAD(P)-binding Rossmann-like Domain"/>
    <property type="match status" value="1"/>
</dbReference>
<sequence>MRALVTGATGFLGGHLARRLRDLGWEVTATGRSEKLGGQLQQEGIRFVRADLTDQERLRLLCTGQDAVFHCGAMSAAWGRYKEFYASNVLGTSHVVEGCLEHGVRRLVHVSTPSVYFGTVHRLNVAEHDPLPVRQGSAYARTKRLAEQVVEQGVRRGLPAITLRPRALFGPGDRTILPKLIQANAKRGVPMIDGGQGLVDLTYVGNAVDALVQAYESPDQALGGIYNITNGEPMPLAAAARLLFARLGVPLRTVKLPFRAAYGLAAVLELAAAVRPGAGEPMLTRATVGMLGRSQTLDIRQARQVLGYEPRVSVAEGLNEFARWWEEQNHEA</sequence>
<reference evidence="2 3" key="1">
    <citation type="submission" date="2024-04" db="EMBL/GenBank/DDBJ databases">
        <title>draft genome sequnece of Paenibacillus filicis.</title>
        <authorList>
            <person name="Kim D.-U."/>
        </authorList>
    </citation>
    <scope>NUCLEOTIDE SEQUENCE [LARGE SCALE GENOMIC DNA]</scope>
    <source>
        <strain evidence="2 3">KACC14197</strain>
    </source>
</reference>
<dbReference type="InterPro" id="IPR036291">
    <property type="entry name" value="NAD(P)-bd_dom_sf"/>
</dbReference>
<keyword evidence="3" id="KW-1185">Reference proteome</keyword>
<evidence type="ECO:0000313" key="2">
    <source>
        <dbReference type="EMBL" id="MEK8131384.1"/>
    </source>
</evidence>
<dbReference type="Pfam" id="PF01370">
    <property type="entry name" value="Epimerase"/>
    <property type="match status" value="1"/>
</dbReference>
<evidence type="ECO:0000313" key="3">
    <source>
        <dbReference type="Proteomes" id="UP001469365"/>
    </source>
</evidence>
<feature type="domain" description="NAD-dependent epimerase/dehydratase" evidence="1">
    <location>
        <begin position="3"/>
        <end position="228"/>
    </location>
</feature>
<dbReference type="InterPro" id="IPR001509">
    <property type="entry name" value="Epimerase_deHydtase"/>
</dbReference>
<comment type="caution">
    <text evidence="2">The sequence shown here is derived from an EMBL/GenBank/DDBJ whole genome shotgun (WGS) entry which is preliminary data.</text>
</comment>
<evidence type="ECO:0000259" key="1">
    <source>
        <dbReference type="Pfam" id="PF01370"/>
    </source>
</evidence>